<dbReference type="InterPro" id="IPR051055">
    <property type="entry name" value="PIF1_helicase"/>
</dbReference>
<evidence type="ECO:0000256" key="1">
    <source>
        <dbReference type="ARBA" id="ARBA00022741"/>
    </source>
</evidence>
<keyword evidence="4 11" id="KW-0347">Helicase</keyword>
<evidence type="ECO:0000256" key="6">
    <source>
        <dbReference type="ARBA" id="ARBA00023125"/>
    </source>
</evidence>
<dbReference type="InterPro" id="IPR027417">
    <property type="entry name" value="P-loop_NTPase"/>
</dbReference>
<keyword evidence="8" id="KW-0413">Isomerase</keyword>
<evidence type="ECO:0000259" key="10">
    <source>
        <dbReference type="SMART" id="SM00382"/>
    </source>
</evidence>
<keyword evidence="12" id="KW-1185">Reference proteome</keyword>
<gene>
    <name evidence="11" type="ORF">SAMN04489719_1426</name>
</gene>
<keyword evidence="2" id="KW-0227">DNA damage</keyword>
<dbReference type="Gene3D" id="3.40.50.300">
    <property type="entry name" value="P-loop containing nucleotide triphosphate hydrolases"/>
    <property type="match status" value="2"/>
</dbReference>
<evidence type="ECO:0000256" key="5">
    <source>
        <dbReference type="ARBA" id="ARBA00022840"/>
    </source>
</evidence>
<dbReference type="InterPro" id="IPR010285">
    <property type="entry name" value="DNA_helicase_pif1-like_DEAD"/>
</dbReference>
<evidence type="ECO:0000313" key="11">
    <source>
        <dbReference type="EMBL" id="SDS05174.1"/>
    </source>
</evidence>
<accession>A0A1H1P1U6</accession>
<organism evidence="11 12">
    <name type="scientific">Agrococcus carbonis</name>
    <dbReference type="NCBI Taxonomy" id="684552"/>
    <lineage>
        <taxon>Bacteria</taxon>
        <taxon>Bacillati</taxon>
        <taxon>Actinomycetota</taxon>
        <taxon>Actinomycetes</taxon>
        <taxon>Micrococcales</taxon>
        <taxon>Microbacteriaceae</taxon>
        <taxon>Agrococcus</taxon>
    </lineage>
</organism>
<name>A0A1H1P1U6_9MICO</name>
<evidence type="ECO:0000256" key="3">
    <source>
        <dbReference type="ARBA" id="ARBA00022801"/>
    </source>
</evidence>
<dbReference type="PANTHER" id="PTHR47642:SF5">
    <property type="entry name" value="ATP-DEPENDENT DNA HELICASE"/>
    <property type="match status" value="1"/>
</dbReference>
<feature type="domain" description="AAA+ ATPase" evidence="10">
    <location>
        <begin position="19"/>
        <end position="258"/>
    </location>
</feature>
<reference evidence="12" key="1">
    <citation type="submission" date="2016-10" db="EMBL/GenBank/DDBJ databases">
        <authorList>
            <person name="Varghese N."/>
            <person name="Submissions S."/>
        </authorList>
    </citation>
    <scope>NUCLEOTIDE SEQUENCE [LARGE SCALE GENOMIC DNA]</scope>
    <source>
        <strain evidence="12">DSM 22965</strain>
    </source>
</reference>
<evidence type="ECO:0000256" key="9">
    <source>
        <dbReference type="SAM" id="MobiDB-lite"/>
    </source>
</evidence>
<dbReference type="GO" id="GO:0006281">
    <property type="term" value="P:DNA repair"/>
    <property type="evidence" value="ECO:0007669"/>
    <property type="project" value="InterPro"/>
</dbReference>
<evidence type="ECO:0000256" key="8">
    <source>
        <dbReference type="ARBA" id="ARBA00023235"/>
    </source>
</evidence>
<dbReference type="CDD" id="cd18809">
    <property type="entry name" value="SF1_C_RecD"/>
    <property type="match status" value="1"/>
</dbReference>
<dbReference type="Gene3D" id="2.30.30.940">
    <property type="match status" value="1"/>
</dbReference>
<keyword evidence="6" id="KW-0238">DNA-binding</keyword>
<sequence>MGIELTPEQLAIHERIERGAEHLFITGRAGTGKSTLLRHLTEHSSRQIIVCAPTGVAALNVGGQTIHSLLKLPLGVIADAPLRQSAELKRMLGKLDLLVIDEISMVNADLMDAIDRSLRQARGVRSVPFGGVQVVMFGDPYQLAPVPGDAEERAYFADHYASMWFFDARVWREAELEVVELVHIHRQADLEFKQALNAVRHGTVTAEIAQLLNDAGARTPPGDDVLTLATRNDTVTRINSRELARLAGRSKTAVAEISGDFGGRQYPADAELQLKLGAQVMFLRNDSEGRWVNGSLGKVVDIGGTVWVEVDGEQHEVEPAVWEQYRYAYSPTTKEIKRDVVAEFTQFPLRLAWAVTIHKSQGKTFERAVVDLGSRAFAPGQTYVALSRLTSLEGLYLTRPLQPRDIIVDQRVRRFIHDVRTRAQAQGEGAFGPPRDTGRGPSGASGGPADERPSNAPAETAADADARDRAEVAFAPDGPTPF</sequence>
<keyword evidence="3" id="KW-0378">Hydrolase</keyword>
<dbReference type="InterPro" id="IPR003593">
    <property type="entry name" value="AAA+_ATPase"/>
</dbReference>
<dbReference type="Pfam" id="PF21530">
    <property type="entry name" value="Pif1_2B_dom"/>
    <property type="match status" value="1"/>
</dbReference>
<dbReference type="PANTHER" id="PTHR47642">
    <property type="entry name" value="ATP-DEPENDENT DNA HELICASE"/>
    <property type="match status" value="1"/>
</dbReference>
<dbReference type="Pfam" id="PF05970">
    <property type="entry name" value="PIF1"/>
    <property type="match status" value="1"/>
</dbReference>
<dbReference type="OrthoDB" id="9763659at2"/>
<evidence type="ECO:0000256" key="2">
    <source>
        <dbReference type="ARBA" id="ARBA00022763"/>
    </source>
</evidence>
<dbReference type="Proteomes" id="UP000199649">
    <property type="component" value="Chromosome I"/>
</dbReference>
<evidence type="ECO:0000256" key="4">
    <source>
        <dbReference type="ARBA" id="ARBA00022806"/>
    </source>
</evidence>
<evidence type="ECO:0000256" key="7">
    <source>
        <dbReference type="ARBA" id="ARBA00023204"/>
    </source>
</evidence>
<dbReference type="SUPFAM" id="SSF52540">
    <property type="entry name" value="P-loop containing nucleoside triphosphate hydrolases"/>
    <property type="match status" value="2"/>
</dbReference>
<proteinExistence type="predicted"/>
<keyword evidence="7" id="KW-0234">DNA repair</keyword>
<feature type="region of interest" description="Disordered" evidence="9">
    <location>
        <begin position="423"/>
        <end position="482"/>
    </location>
</feature>
<dbReference type="EMBL" id="LT629734">
    <property type="protein sequence ID" value="SDS05174.1"/>
    <property type="molecule type" value="Genomic_DNA"/>
</dbReference>
<dbReference type="RefSeq" id="WP_092666367.1">
    <property type="nucleotide sequence ID" value="NZ_LT629734.1"/>
</dbReference>
<dbReference type="InterPro" id="IPR049163">
    <property type="entry name" value="Pif1-like_2B_dom"/>
</dbReference>
<keyword evidence="1" id="KW-0547">Nucleotide-binding</keyword>
<dbReference type="STRING" id="684552.SAMN04489719_1426"/>
<dbReference type="GO" id="GO:0000723">
    <property type="term" value="P:telomere maintenance"/>
    <property type="evidence" value="ECO:0007669"/>
    <property type="project" value="InterPro"/>
</dbReference>
<dbReference type="SMART" id="SM00382">
    <property type="entry name" value="AAA"/>
    <property type="match status" value="1"/>
</dbReference>
<dbReference type="AlphaFoldDB" id="A0A1H1P1U6"/>
<evidence type="ECO:0000313" key="12">
    <source>
        <dbReference type="Proteomes" id="UP000199649"/>
    </source>
</evidence>
<dbReference type="GO" id="GO:0003678">
    <property type="term" value="F:DNA helicase activity"/>
    <property type="evidence" value="ECO:0007669"/>
    <property type="project" value="InterPro"/>
</dbReference>
<keyword evidence="5" id="KW-0067">ATP-binding</keyword>
<protein>
    <submittedName>
        <fullName evidence="11">PIF1-like helicase</fullName>
    </submittedName>
</protein>